<gene>
    <name evidence="2" type="ORF">GCM10010406_55700</name>
</gene>
<dbReference type="EMBL" id="BAAATA010000070">
    <property type="protein sequence ID" value="GAA2512624.1"/>
    <property type="molecule type" value="Genomic_DNA"/>
</dbReference>
<protein>
    <submittedName>
        <fullName evidence="2">Uncharacterized protein</fullName>
    </submittedName>
</protein>
<evidence type="ECO:0000256" key="1">
    <source>
        <dbReference type="SAM" id="MobiDB-lite"/>
    </source>
</evidence>
<accession>A0ABN3N1A0</accession>
<name>A0ABN3N1A0_9ACTN</name>
<evidence type="ECO:0000313" key="3">
    <source>
        <dbReference type="Proteomes" id="UP001501358"/>
    </source>
</evidence>
<feature type="region of interest" description="Disordered" evidence="1">
    <location>
        <begin position="1"/>
        <end position="57"/>
    </location>
</feature>
<dbReference type="Proteomes" id="UP001501358">
    <property type="component" value="Unassembled WGS sequence"/>
</dbReference>
<reference evidence="2 3" key="1">
    <citation type="journal article" date="2019" name="Int. J. Syst. Evol. Microbiol.">
        <title>The Global Catalogue of Microorganisms (GCM) 10K type strain sequencing project: providing services to taxonomists for standard genome sequencing and annotation.</title>
        <authorList>
            <consortium name="The Broad Institute Genomics Platform"/>
            <consortium name="The Broad Institute Genome Sequencing Center for Infectious Disease"/>
            <person name="Wu L."/>
            <person name="Ma J."/>
        </authorList>
    </citation>
    <scope>NUCLEOTIDE SEQUENCE [LARGE SCALE GENOMIC DNA]</scope>
    <source>
        <strain evidence="2 3">JCM 6307</strain>
    </source>
</reference>
<feature type="compositionally biased region" description="Basic and acidic residues" evidence="1">
    <location>
        <begin position="12"/>
        <end position="30"/>
    </location>
</feature>
<keyword evidence="3" id="KW-1185">Reference proteome</keyword>
<comment type="caution">
    <text evidence="2">The sequence shown here is derived from an EMBL/GenBank/DDBJ whole genome shotgun (WGS) entry which is preliminary data.</text>
</comment>
<proteinExistence type="predicted"/>
<evidence type="ECO:0000313" key="2">
    <source>
        <dbReference type="EMBL" id="GAA2512624.1"/>
    </source>
</evidence>
<organism evidence="2 3">
    <name type="scientific">Streptomyces thermolineatus</name>
    <dbReference type="NCBI Taxonomy" id="44033"/>
    <lineage>
        <taxon>Bacteria</taxon>
        <taxon>Bacillati</taxon>
        <taxon>Actinomycetota</taxon>
        <taxon>Actinomycetes</taxon>
        <taxon>Kitasatosporales</taxon>
        <taxon>Streptomycetaceae</taxon>
        <taxon>Streptomyces</taxon>
    </lineage>
</organism>
<sequence>MPGCPCSSRPIQNDRSHRSRTGSEPHRDLPALDFLHSPKGRDPGDAVPENSNWGIRYPPSTFVQHVRRTPEGLCRPRCLSALQAACRPAAASGRHGTARSERPAG</sequence>